<dbReference type="InterPro" id="IPR036412">
    <property type="entry name" value="HAD-like_sf"/>
</dbReference>
<keyword evidence="11" id="KW-1185">Reference proteome</keyword>
<feature type="region of interest" description="Disordered" evidence="8">
    <location>
        <begin position="495"/>
        <end position="528"/>
    </location>
</feature>
<dbReference type="NCBIfam" id="TIGR01509">
    <property type="entry name" value="HAD-SF-IA-v3"/>
    <property type="match status" value="1"/>
</dbReference>
<name>A0A1I4ZX41_PSUAM</name>
<evidence type="ECO:0000313" key="10">
    <source>
        <dbReference type="EMBL" id="SFN54792.1"/>
    </source>
</evidence>
<evidence type="ECO:0000259" key="9">
    <source>
        <dbReference type="Pfam" id="PF00535"/>
    </source>
</evidence>
<evidence type="ECO:0000256" key="8">
    <source>
        <dbReference type="SAM" id="MobiDB-lite"/>
    </source>
</evidence>
<dbReference type="InterPro" id="IPR006439">
    <property type="entry name" value="HAD-SF_hydro_IA"/>
</dbReference>
<dbReference type="Gene3D" id="3.90.550.10">
    <property type="entry name" value="Spore Coat Polysaccharide Biosynthesis Protein SpsA, Chain A"/>
    <property type="match status" value="1"/>
</dbReference>
<dbReference type="Gene3D" id="3.40.50.1000">
    <property type="entry name" value="HAD superfamily/HAD-like"/>
    <property type="match status" value="1"/>
</dbReference>
<evidence type="ECO:0000256" key="2">
    <source>
        <dbReference type="ARBA" id="ARBA00005628"/>
    </source>
</evidence>
<dbReference type="PANTHER" id="PTHR42891">
    <property type="entry name" value="D-GLYCERO-BETA-D-MANNO-HEPTOSE-1,7-BISPHOSPHATE 7-PHOSPHATASE"/>
    <property type="match status" value="1"/>
</dbReference>
<dbReference type="EMBL" id="FOUY01000016">
    <property type="protein sequence ID" value="SFN54792.1"/>
    <property type="molecule type" value="Genomic_DNA"/>
</dbReference>
<organism evidence="10 11">
    <name type="scientific">Pseudonocardia ammonioxydans</name>
    <dbReference type="NCBI Taxonomy" id="260086"/>
    <lineage>
        <taxon>Bacteria</taxon>
        <taxon>Bacillati</taxon>
        <taxon>Actinomycetota</taxon>
        <taxon>Actinomycetes</taxon>
        <taxon>Pseudonocardiales</taxon>
        <taxon>Pseudonocardiaceae</taxon>
        <taxon>Pseudonocardia</taxon>
    </lineage>
</organism>
<evidence type="ECO:0000256" key="4">
    <source>
        <dbReference type="ARBA" id="ARBA00022723"/>
    </source>
</evidence>
<comment type="subcellular location">
    <subcellularLocation>
        <location evidence="1">Cytoplasm</location>
    </subcellularLocation>
</comment>
<dbReference type="Proteomes" id="UP000199614">
    <property type="component" value="Unassembled WGS sequence"/>
</dbReference>
<reference evidence="10 11" key="1">
    <citation type="submission" date="2016-10" db="EMBL/GenBank/DDBJ databases">
        <authorList>
            <person name="de Groot N.N."/>
        </authorList>
    </citation>
    <scope>NUCLEOTIDE SEQUENCE [LARGE SCALE GENOMIC DNA]</scope>
    <source>
        <strain evidence="10 11">CGMCC 4.1877</strain>
    </source>
</reference>
<dbReference type="STRING" id="260086.SAMN05216207_101666"/>
<accession>A0A1I4ZX41</accession>
<proteinExistence type="inferred from homology"/>
<dbReference type="SUPFAM" id="SSF56784">
    <property type="entry name" value="HAD-like"/>
    <property type="match status" value="1"/>
</dbReference>
<dbReference type="InterPro" id="IPR029044">
    <property type="entry name" value="Nucleotide-diphossugar_trans"/>
</dbReference>
<dbReference type="PANTHER" id="PTHR42891:SF1">
    <property type="entry name" value="D-GLYCERO-BETA-D-MANNO-HEPTOSE-1,7-BISPHOSPHATE 7-PHOSPHATASE"/>
    <property type="match status" value="1"/>
</dbReference>
<keyword evidence="5" id="KW-0378">Hydrolase</keyword>
<dbReference type="SUPFAM" id="SSF53448">
    <property type="entry name" value="Nucleotide-diphospho-sugar transferases"/>
    <property type="match status" value="1"/>
</dbReference>
<dbReference type="GO" id="GO:0005737">
    <property type="term" value="C:cytoplasm"/>
    <property type="evidence" value="ECO:0007669"/>
    <property type="project" value="UniProtKB-SubCell"/>
</dbReference>
<gene>
    <name evidence="10" type="ORF">SAMN05216207_101666</name>
</gene>
<sequence>MTAAGRISVVIPTTGRARLARVLDDVCTPGGVLAEVIVVDDRRGAGTPLPGIRPRYGAPPVRVLRTGGRGPAAARNAGWRAAGPGWVAFVDDDVEPGREWAAGLARDLAGVADGVGAVQARIAVPLPADRRPTDAERNTAGLATARWITADMAYRTGALAAAGGFDEGFPRAYREDADLALRVRSAGYRIVVGDRVTTHPARAGGPLASVRAQAGNADDARMRHKHGRGWREATGAGPGMLGTHLLTTAAAAVAAVAAAAGCRGTARAAAGVWAGSTAAFAARRIRPGPRTPAEVATMVLTSALIPPAAVGHRIAGELRARRLPAAILFDRDDTLVHDVPYCDDPDRVVPVDGAGAALDRARAAGIATGVVTNQSGVARGLIAPEALSAVNARVQELLGPFGTWQVCVHDESGGCGCRKPEPGMVRAAARALGVPPRDCVLVGDTGADVDAARAAGARAVLVPTPRTRPEEIRDAHRHARVAPDLGAAVDLALGLPPRPSSRTPGCGRTPGDGRRPGLDRAAPVIPRP</sequence>
<dbReference type="Pfam" id="PF00535">
    <property type="entry name" value="Glycos_transf_2"/>
    <property type="match status" value="1"/>
</dbReference>
<dbReference type="InterPro" id="IPR006543">
    <property type="entry name" value="Histidinol-phos"/>
</dbReference>
<evidence type="ECO:0000256" key="7">
    <source>
        <dbReference type="ARBA" id="ARBA00031828"/>
    </source>
</evidence>
<dbReference type="GO" id="GO:0016791">
    <property type="term" value="F:phosphatase activity"/>
    <property type="evidence" value="ECO:0007669"/>
    <property type="project" value="InterPro"/>
</dbReference>
<dbReference type="InterPro" id="IPR006549">
    <property type="entry name" value="HAD-SF_hydro_IIIA"/>
</dbReference>
<dbReference type="RefSeq" id="WP_245773577.1">
    <property type="nucleotide sequence ID" value="NZ_FOUY01000016.1"/>
</dbReference>
<dbReference type="GO" id="GO:0046872">
    <property type="term" value="F:metal ion binding"/>
    <property type="evidence" value="ECO:0007669"/>
    <property type="project" value="UniProtKB-KW"/>
</dbReference>
<dbReference type="InterPro" id="IPR023214">
    <property type="entry name" value="HAD_sf"/>
</dbReference>
<dbReference type="AlphaFoldDB" id="A0A1I4ZX41"/>
<dbReference type="NCBIfam" id="TIGR01662">
    <property type="entry name" value="HAD-SF-IIIA"/>
    <property type="match status" value="1"/>
</dbReference>
<feature type="domain" description="Glycosyltransferase 2-like" evidence="9">
    <location>
        <begin position="8"/>
        <end position="133"/>
    </location>
</feature>
<dbReference type="Pfam" id="PF13242">
    <property type="entry name" value="Hydrolase_like"/>
    <property type="match status" value="1"/>
</dbReference>
<evidence type="ECO:0000256" key="1">
    <source>
        <dbReference type="ARBA" id="ARBA00004496"/>
    </source>
</evidence>
<keyword evidence="6" id="KW-0119">Carbohydrate metabolism</keyword>
<dbReference type="GO" id="GO:0005975">
    <property type="term" value="P:carbohydrate metabolic process"/>
    <property type="evidence" value="ECO:0007669"/>
    <property type="project" value="InterPro"/>
</dbReference>
<dbReference type="NCBIfam" id="TIGR01656">
    <property type="entry name" value="Histidinol-ppas"/>
    <property type="match status" value="1"/>
</dbReference>
<evidence type="ECO:0000256" key="6">
    <source>
        <dbReference type="ARBA" id="ARBA00023277"/>
    </source>
</evidence>
<evidence type="ECO:0000256" key="3">
    <source>
        <dbReference type="ARBA" id="ARBA00022490"/>
    </source>
</evidence>
<comment type="similarity">
    <text evidence="2">Belongs to the GmhB family.</text>
</comment>
<dbReference type="InterPro" id="IPR001173">
    <property type="entry name" value="Glyco_trans_2-like"/>
</dbReference>
<keyword evidence="3" id="KW-0963">Cytoplasm</keyword>
<keyword evidence="4" id="KW-0479">Metal-binding</keyword>
<evidence type="ECO:0000313" key="11">
    <source>
        <dbReference type="Proteomes" id="UP000199614"/>
    </source>
</evidence>
<evidence type="ECO:0000256" key="5">
    <source>
        <dbReference type="ARBA" id="ARBA00022801"/>
    </source>
</evidence>
<protein>
    <recommendedName>
        <fullName evidence="7">D,D-heptose 1,7-bisphosphate phosphatase</fullName>
    </recommendedName>
</protein>
<dbReference type="InterPro" id="IPR004446">
    <property type="entry name" value="Heptose_bisP_phosphatase"/>
</dbReference>